<dbReference type="InterPro" id="IPR012328">
    <property type="entry name" value="Chalcone/stilbene_synt_C"/>
</dbReference>
<dbReference type="STRING" id="417292.SAMN05421806_12729"/>
<dbReference type="PANTHER" id="PTHR11877">
    <property type="entry name" value="HYDROXYMETHYLGLUTARYL-COA SYNTHASE"/>
    <property type="match status" value="1"/>
</dbReference>
<dbReference type="Pfam" id="PF00195">
    <property type="entry name" value="Chal_sti_synt_N"/>
    <property type="match status" value="1"/>
</dbReference>
<dbReference type="InterPro" id="IPR016039">
    <property type="entry name" value="Thiolase-like"/>
</dbReference>
<evidence type="ECO:0000259" key="5">
    <source>
        <dbReference type="Pfam" id="PF02797"/>
    </source>
</evidence>
<dbReference type="GO" id="GO:0016747">
    <property type="term" value="F:acyltransferase activity, transferring groups other than amino-acyl groups"/>
    <property type="evidence" value="ECO:0007669"/>
    <property type="project" value="InterPro"/>
</dbReference>
<keyword evidence="2" id="KW-0808">Transferase</keyword>
<keyword evidence="7" id="KW-1185">Reference proteome</keyword>
<organism evidence="6 7">
    <name type="scientific">Streptomyces indicus</name>
    <dbReference type="NCBI Taxonomy" id="417292"/>
    <lineage>
        <taxon>Bacteria</taxon>
        <taxon>Bacillati</taxon>
        <taxon>Actinomycetota</taxon>
        <taxon>Actinomycetes</taxon>
        <taxon>Kitasatosporales</taxon>
        <taxon>Streptomycetaceae</taxon>
        <taxon>Streptomyces</taxon>
    </lineage>
</organism>
<name>A0A1G9J4E4_9ACTN</name>
<dbReference type="GO" id="GO:0030639">
    <property type="term" value="P:polyketide biosynthetic process"/>
    <property type="evidence" value="ECO:0007669"/>
    <property type="project" value="TreeGrafter"/>
</dbReference>
<reference evidence="6 7" key="1">
    <citation type="submission" date="2016-10" db="EMBL/GenBank/DDBJ databases">
        <authorList>
            <person name="de Groot N.N."/>
        </authorList>
    </citation>
    <scope>NUCLEOTIDE SEQUENCE [LARGE SCALE GENOMIC DNA]</scope>
    <source>
        <strain evidence="6 7">CGMCC 4.5727</strain>
    </source>
</reference>
<protein>
    <submittedName>
        <fullName evidence="6">Predicted naringenin-chalcone synthase</fullName>
    </submittedName>
</protein>
<evidence type="ECO:0000256" key="3">
    <source>
        <dbReference type="PIRSR" id="PIRSR000451-1"/>
    </source>
</evidence>
<dbReference type="CDD" id="cd00831">
    <property type="entry name" value="CHS_like"/>
    <property type="match status" value="1"/>
</dbReference>
<dbReference type="AlphaFoldDB" id="A0A1G9J4E4"/>
<evidence type="ECO:0000256" key="1">
    <source>
        <dbReference type="ARBA" id="ARBA00005531"/>
    </source>
</evidence>
<accession>A0A1G9J4E4</accession>
<evidence type="ECO:0000256" key="2">
    <source>
        <dbReference type="ARBA" id="ARBA00022679"/>
    </source>
</evidence>
<comment type="similarity">
    <text evidence="1">Belongs to the thiolase-like superfamily. Chalcone/stilbene synthases family.</text>
</comment>
<proteinExistence type="inferred from homology"/>
<dbReference type="InterPro" id="IPR001099">
    <property type="entry name" value="Chalcone/stilbene_synt_N"/>
</dbReference>
<dbReference type="Proteomes" id="UP000199155">
    <property type="component" value="Unassembled WGS sequence"/>
</dbReference>
<dbReference type="PIRSF" id="PIRSF000451">
    <property type="entry name" value="PKS_III"/>
    <property type="match status" value="1"/>
</dbReference>
<dbReference type="Pfam" id="PF02797">
    <property type="entry name" value="Chal_sti_synt_C"/>
    <property type="match status" value="1"/>
</dbReference>
<dbReference type="SUPFAM" id="SSF53901">
    <property type="entry name" value="Thiolase-like"/>
    <property type="match status" value="1"/>
</dbReference>
<dbReference type="EMBL" id="FNFF01000027">
    <property type="protein sequence ID" value="SDL32093.1"/>
    <property type="molecule type" value="Genomic_DNA"/>
</dbReference>
<dbReference type="Gene3D" id="3.40.47.10">
    <property type="match status" value="2"/>
</dbReference>
<feature type="domain" description="Chalcone/stilbene synthase N-terminal" evidence="4">
    <location>
        <begin position="12"/>
        <end position="220"/>
    </location>
</feature>
<evidence type="ECO:0000313" key="6">
    <source>
        <dbReference type="EMBL" id="SDL32093.1"/>
    </source>
</evidence>
<evidence type="ECO:0000259" key="4">
    <source>
        <dbReference type="Pfam" id="PF00195"/>
    </source>
</evidence>
<dbReference type="InterPro" id="IPR011141">
    <property type="entry name" value="Polyketide_synthase_type-III"/>
</dbReference>
<feature type="domain" description="Chalcone/stilbene synthase C-terminal" evidence="5">
    <location>
        <begin position="238"/>
        <end position="369"/>
    </location>
</feature>
<dbReference type="OrthoDB" id="9786288at2"/>
<gene>
    <name evidence="6" type="ORF">SAMN05421806_12729</name>
</gene>
<dbReference type="RefSeq" id="WP_093617786.1">
    <property type="nucleotide sequence ID" value="NZ_FNFF01000027.1"/>
</dbReference>
<dbReference type="PANTHER" id="PTHR11877:SF46">
    <property type="entry name" value="TYPE III POLYKETIDE SYNTHASE A"/>
    <property type="match status" value="1"/>
</dbReference>
<evidence type="ECO:0000313" key="7">
    <source>
        <dbReference type="Proteomes" id="UP000199155"/>
    </source>
</evidence>
<sequence>MTTLSEAPATGRTRTRGVAKLLALRTAAPDTVVPQQDAFETYYRAQYRDVPKAEAIFRGSGVHTRHMAWDPRTAYADGHPPIKARMAAWEENVLAMSRRTVGGLLDAAGRTGDRLTDRIGSFVLASCTGYAGPTPDILLAKEFGLRRDLRRTFIGHMGCNAAFNVLKTAFDALAARPGELVLAGSAEVCSVHHRPEFNAEQAVVNALFGDAGAMTLLAADDGGATPGPVFLGTHTETHPETTDAMSWHIEDQAFRMTLSPYVPFYIGESIEPFVERLIAPHGLGIGDVQHWGIHPGGPKIIDFVGGKLDLTPDQLAPSRAVLAEHGNCSSATILLILDRILREERPAPGEHAVLMAFGPGLTMESALVRF</sequence>
<feature type="active site" description="Acyl-thioester intermediate" evidence="3">
    <location>
        <position position="159"/>
    </location>
</feature>